<dbReference type="Proteomes" id="UP000446866">
    <property type="component" value="Unassembled WGS sequence"/>
</dbReference>
<dbReference type="InterPro" id="IPR038148">
    <property type="entry name" value="Tn1545/Tn916_Xis"/>
</dbReference>
<dbReference type="Pfam" id="PF09035">
    <property type="entry name" value="Tn916-Xis"/>
    <property type="match status" value="1"/>
</dbReference>
<dbReference type="InterPro" id="IPR015122">
    <property type="entry name" value="Tn916-Xis"/>
</dbReference>
<keyword evidence="2" id="KW-1185">Reference proteome</keyword>
<protein>
    <submittedName>
        <fullName evidence="1">Excisionase</fullName>
    </submittedName>
</protein>
<proteinExistence type="predicted"/>
<reference evidence="1 2" key="1">
    <citation type="submission" date="2018-08" db="EMBL/GenBank/DDBJ databases">
        <title>Murine metabolic-syndrome-specific gut microbial biobank.</title>
        <authorList>
            <person name="Liu C."/>
        </authorList>
    </citation>
    <scope>NUCLEOTIDE SEQUENCE [LARGE SCALE GENOMIC DNA]</scope>
    <source>
        <strain evidence="1 2">28</strain>
    </source>
</reference>
<accession>A0A845QN78</accession>
<evidence type="ECO:0000313" key="1">
    <source>
        <dbReference type="EMBL" id="NBH62665.1"/>
    </source>
</evidence>
<gene>
    <name evidence="1" type="ORF">D0435_13500</name>
</gene>
<organism evidence="1 2">
    <name type="scientific">Anaerotruncus colihominis</name>
    <dbReference type="NCBI Taxonomy" id="169435"/>
    <lineage>
        <taxon>Bacteria</taxon>
        <taxon>Bacillati</taxon>
        <taxon>Bacillota</taxon>
        <taxon>Clostridia</taxon>
        <taxon>Eubacteriales</taxon>
        <taxon>Oscillospiraceae</taxon>
        <taxon>Anaerotruncus</taxon>
    </lineage>
</organism>
<dbReference type="Gene3D" id="3.90.105.50">
    <property type="match status" value="1"/>
</dbReference>
<dbReference type="EMBL" id="QXWK01000031">
    <property type="protein sequence ID" value="NBH62665.1"/>
    <property type="molecule type" value="Genomic_DNA"/>
</dbReference>
<evidence type="ECO:0000313" key="2">
    <source>
        <dbReference type="Proteomes" id="UP000446866"/>
    </source>
</evidence>
<comment type="caution">
    <text evidence="1">The sequence shown here is derived from an EMBL/GenBank/DDBJ whole genome shotgun (WGS) entry which is preliminary data.</text>
</comment>
<dbReference type="AlphaFoldDB" id="A0A845QN78"/>
<dbReference type="RefSeq" id="WP_160202952.1">
    <property type="nucleotide sequence ID" value="NZ_QXWK01000031.1"/>
</dbReference>
<sequence length="60" mass="6756">MDDEVMTYKAKLEARNADKPIWEKKCLSIEEAAAYSGIGITKLRQLSQQKKCPFVVPLGN</sequence>
<name>A0A845QN78_9FIRM</name>